<dbReference type="PROSITE" id="PS00237">
    <property type="entry name" value="G_PROTEIN_RECEP_F1_1"/>
    <property type="match status" value="1"/>
</dbReference>
<gene>
    <name evidence="11" type="ORF">QR98_0009590</name>
</gene>
<feature type="domain" description="G-protein coupled receptors family 1 profile" evidence="10">
    <location>
        <begin position="40"/>
        <end position="302"/>
    </location>
</feature>
<evidence type="ECO:0000256" key="3">
    <source>
        <dbReference type="ARBA" id="ARBA00022692"/>
    </source>
</evidence>
<evidence type="ECO:0000313" key="12">
    <source>
        <dbReference type="Proteomes" id="UP000616769"/>
    </source>
</evidence>
<dbReference type="PROSITE" id="PS50262">
    <property type="entry name" value="G_PROTEIN_RECEP_F1_2"/>
    <property type="match status" value="1"/>
</dbReference>
<evidence type="ECO:0000256" key="8">
    <source>
        <dbReference type="ARBA" id="ARBA00023224"/>
    </source>
</evidence>
<dbReference type="InterPro" id="IPR000611">
    <property type="entry name" value="NPY_rcpt"/>
</dbReference>
<dbReference type="VEuPathDB" id="VectorBase:SSCA008081"/>
<dbReference type="AlphaFoldDB" id="A0A131ZUW7"/>
<protein>
    <submittedName>
        <fullName evidence="11">Myokinin receptor-like protein</fullName>
    </submittedName>
</protein>
<dbReference type="PANTHER" id="PTHR45695:SF9">
    <property type="entry name" value="LEUCOKININ RECEPTOR"/>
    <property type="match status" value="1"/>
</dbReference>
<name>A0A131ZUW7_SARSC</name>
<dbReference type="GO" id="GO:0004983">
    <property type="term" value="F:neuropeptide Y receptor activity"/>
    <property type="evidence" value="ECO:0007669"/>
    <property type="project" value="InterPro"/>
</dbReference>
<dbReference type="PRINTS" id="PR00237">
    <property type="entry name" value="GPCRRHODOPSN"/>
</dbReference>
<dbReference type="Pfam" id="PF00001">
    <property type="entry name" value="7tm_1"/>
    <property type="match status" value="1"/>
</dbReference>
<evidence type="ECO:0000256" key="4">
    <source>
        <dbReference type="ARBA" id="ARBA00022989"/>
    </source>
</evidence>
<evidence type="ECO:0000256" key="5">
    <source>
        <dbReference type="ARBA" id="ARBA00023040"/>
    </source>
</evidence>
<evidence type="ECO:0000256" key="2">
    <source>
        <dbReference type="ARBA" id="ARBA00010663"/>
    </source>
</evidence>
<sequence>MDSMYLASFNKTYDLELLDRRWQISLIALYSATAIFSLLANIFAVIILLSINRSTSEIWKYLINLSVSDILMSMFSIPFTYTSFMLGQWIFPLWLCPIVQSVQLCSVLVSIYTLALIGFDRYFAIIHPIYSLIYLKRHKIRLITLIWILSILFATIQWSKTEAMPFVWNDQTLHDCREVWNENEGKLYTVFIFILTFAFPVLMLIFVYISIGLHIIQRRIPGNTVIHRDALQWNIKIKVIKMLIIIVMAFILCWLPIHIHTLIVWFYPLKLTTYSRYMAYVVSFFCCHWLAMAHSFLNPFIYGFMSENFQGYSLTLIKLN</sequence>
<evidence type="ECO:0000256" key="6">
    <source>
        <dbReference type="ARBA" id="ARBA00023136"/>
    </source>
</evidence>
<evidence type="ECO:0000256" key="7">
    <source>
        <dbReference type="ARBA" id="ARBA00023170"/>
    </source>
</evidence>
<dbReference type="Proteomes" id="UP000616769">
    <property type="component" value="Unassembled WGS sequence"/>
</dbReference>
<dbReference type="GO" id="GO:0005886">
    <property type="term" value="C:plasma membrane"/>
    <property type="evidence" value="ECO:0007669"/>
    <property type="project" value="TreeGrafter"/>
</dbReference>
<dbReference type="PANTHER" id="PTHR45695">
    <property type="entry name" value="LEUCOKININ RECEPTOR-RELATED"/>
    <property type="match status" value="1"/>
</dbReference>
<organism evidence="11 12">
    <name type="scientific">Sarcoptes scabiei</name>
    <name type="common">Itch mite</name>
    <name type="synonym">Acarus scabiei</name>
    <dbReference type="NCBI Taxonomy" id="52283"/>
    <lineage>
        <taxon>Eukaryota</taxon>
        <taxon>Metazoa</taxon>
        <taxon>Ecdysozoa</taxon>
        <taxon>Arthropoda</taxon>
        <taxon>Chelicerata</taxon>
        <taxon>Arachnida</taxon>
        <taxon>Acari</taxon>
        <taxon>Acariformes</taxon>
        <taxon>Sarcoptiformes</taxon>
        <taxon>Astigmata</taxon>
        <taxon>Psoroptidia</taxon>
        <taxon>Sarcoptoidea</taxon>
        <taxon>Sarcoptidae</taxon>
        <taxon>Sarcoptinae</taxon>
        <taxon>Sarcoptes</taxon>
    </lineage>
</organism>
<comment type="subcellular location">
    <subcellularLocation>
        <location evidence="1">Membrane</location>
        <topology evidence="1">Multi-pass membrane protein</topology>
    </subcellularLocation>
</comment>
<reference evidence="11 12" key="1">
    <citation type="journal article" date="2015" name="Parasit. Vectors">
        <title>Draft genome of the scabies mite.</title>
        <authorList>
            <person name="Rider S.D.Jr."/>
            <person name="Morgan M.S."/>
            <person name="Arlian L.G."/>
        </authorList>
    </citation>
    <scope>NUCLEOTIDE SEQUENCE [LARGE SCALE GENOMIC DNA]</scope>
    <source>
        <strain evidence="11">Arlian Lab</strain>
    </source>
</reference>
<dbReference type="InterPro" id="IPR000276">
    <property type="entry name" value="GPCR_Rhodpsn"/>
</dbReference>
<keyword evidence="8 9" id="KW-0807">Transducer</keyword>
<proteinExistence type="inferred from homology"/>
<keyword evidence="4" id="KW-1133">Transmembrane helix</keyword>
<keyword evidence="3 9" id="KW-0812">Transmembrane</keyword>
<dbReference type="Gene3D" id="1.20.1070.10">
    <property type="entry name" value="Rhodopsin 7-helix transmembrane proteins"/>
    <property type="match status" value="1"/>
</dbReference>
<keyword evidence="6" id="KW-0472">Membrane</keyword>
<dbReference type="PRINTS" id="PR01012">
    <property type="entry name" value="NRPEPTIDEYR"/>
</dbReference>
<keyword evidence="5 9" id="KW-0297">G-protein coupled receptor</keyword>
<keyword evidence="7 9" id="KW-0675">Receptor</keyword>
<evidence type="ECO:0000313" key="11">
    <source>
        <dbReference type="EMBL" id="KPM02544.1"/>
    </source>
</evidence>
<evidence type="ECO:0000256" key="9">
    <source>
        <dbReference type="RuleBase" id="RU000688"/>
    </source>
</evidence>
<evidence type="ECO:0000259" key="10">
    <source>
        <dbReference type="PROSITE" id="PS50262"/>
    </source>
</evidence>
<dbReference type="SUPFAM" id="SSF81321">
    <property type="entry name" value="Family A G protein-coupled receptor-like"/>
    <property type="match status" value="1"/>
</dbReference>
<evidence type="ECO:0000256" key="1">
    <source>
        <dbReference type="ARBA" id="ARBA00004141"/>
    </source>
</evidence>
<dbReference type="InterPro" id="IPR017452">
    <property type="entry name" value="GPCR_Rhodpsn_7TM"/>
</dbReference>
<accession>A0A131ZUW7</accession>
<comment type="similarity">
    <text evidence="2 9">Belongs to the G-protein coupled receptor 1 family.</text>
</comment>
<dbReference type="OrthoDB" id="10037617at2759"/>
<comment type="caution">
    <text evidence="11">The sequence shown here is derived from an EMBL/GenBank/DDBJ whole genome shotgun (WGS) entry which is preliminary data.</text>
</comment>
<dbReference type="EMBL" id="JXLN01002203">
    <property type="protein sequence ID" value="KPM02544.1"/>
    <property type="molecule type" value="Genomic_DNA"/>
</dbReference>